<feature type="signal peptide" evidence="1">
    <location>
        <begin position="1"/>
        <end position="22"/>
    </location>
</feature>
<dbReference type="Proteomes" id="UP000015462">
    <property type="component" value="Unassembled WGS sequence"/>
</dbReference>
<dbReference type="EMBL" id="ASHL01000008">
    <property type="protein sequence ID" value="EPD12557.1"/>
    <property type="molecule type" value="Genomic_DNA"/>
</dbReference>
<evidence type="ECO:0008006" key="4">
    <source>
        <dbReference type="Google" id="ProtNLM"/>
    </source>
</evidence>
<keyword evidence="1" id="KW-0732">Signal</keyword>
<dbReference type="SUPFAM" id="SSF54001">
    <property type="entry name" value="Cysteine proteinases"/>
    <property type="match status" value="1"/>
</dbReference>
<proteinExistence type="predicted"/>
<sequence length="235" mass="26728">MMKAIFKHFFVIVVINLLIACAGAPKNPHLIDGINPETRQRVEAWKTLIEQGAKKPDIDKLNAVNDFVNKVEFIDDIYHWGKQDYWATPLQTLVTKAGDCEDLSIAKYFTLTAMGVEEEKLRLTYVKALDINRAHMVVSYFNKPNAEPLVLDNLNPKILPASQRNDLLPVYSFNANGLWLTKRNATARYAGSSDRVGLWQELLQSMNVEASNEPAMICLYQYYDLPDEKAKTFCP</sequence>
<dbReference type="RefSeq" id="WP_015005857.1">
    <property type="nucleotide sequence ID" value="NZ_JBLWZB010000003.1"/>
</dbReference>
<feature type="chain" id="PRO_5044189009" description="Transglutaminase-like cysteine proteinase BTLCP" evidence="1">
    <location>
        <begin position="23"/>
        <end position="235"/>
    </location>
</feature>
<dbReference type="InterPro" id="IPR010319">
    <property type="entry name" value="Transglutaminase-like_Cys_pept"/>
</dbReference>
<evidence type="ECO:0000256" key="1">
    <source>
        <dbReference type="SAM" id="SignalP"/>
    </source>
</evidence>
<keyword evidence="3" id="KW-1185">Reference proteome</keyword>
<evidence type="ECO:0000313" key="2">
    <source>
        <dbReference type="EMBL" id="EPD12557.1"/>
    </source>
</evidence>
<dbReference type="AlphaFoldDB" id="A0AB33YZU9"/>
<dbReference type="PROSITE" id="PS51257">
    <property type="entry name" value="PROKAR_LIPOPROTEIN"/>
    <property type="match status" value="1"/>
</dbReference>
<evidence type="ECO:0000313" key="3">
    <source>
        <dbReference type="Proteomes" id="UP000015462"/>
    </source>
</evidence>
<reference evidence="2 3" key="1">
    <citation type="journal article" date="2013" name="Genome Announc.">
        <title>Genome Sequence of the Pyrene- and Fluoranthene-Degrading Bacterium Cycloclasticus sp. Strain PY97M.</title>
        <authorList>
            <person name="Cui Z."/>
            <person name="Xu G."/>
            <person name="Li Q."/>
            <person name="Gao W."/>
            <person name="Zheng L."/>
        </authorList>
    </citation>
    <scope>NUCLEOTIDE SEQUENCE [LARGE SCALE GENOMIC DNA]</scope>
    <source>
        <strain evidence="2 3">PY97M</strain>
    </source>
</reference>
<dbReference type="InterPro" id="IPR038765">
    <property type="entry name" value="Papain-like_cys_pep_sf"/>
</dbReference>
<organism evidence="2 3">
    <name type="scientific">Cycloclasticus pugetii</name>
    <dbReference type="NCBI Taxonomy" id="34068"/>
    <lineage>
        <taxon>Bacteria</taxon>
        <taxon>Pseudomonadati</taxon>
        <taxon>Pseudomonadota</taxon>
        <taxon>Gammaproteobacteria</taxon>
        <taxon>Thiotrichales</taxon>
        <taxon>Piscirickettsiaceae</taxon>
        <taxon>Cycloclasticus</taxon>
    </lineage>
</organism>
<dbReference type="PANTHER" id="PTHR39327">
    <property type="match status" value="1"/>
</dbReference>
<dbReference type="Gene3D" id="3.10.620.30">
    <property type="match status" value="1"/>
</dbReference>
<dbReference type="Pfam" id="PF06035">
    <property type="entry name" value="Peptidase_C93"/>
    <property type="match status" value="1"/>
</dbReference>
<comment type="caution">
    <text evidence="2">The sequence shown here is derived from an EMBL/GenBank/DDBJ whole genome shotgun (WGS) entry which is preliminary data.</text>
</comment>
<protein>
    <recommendedName>
        <fullName evidence="4">Transglutaminase-like cysteine proteinase BTLCP</fullName>
    </recommendedName>
</protein>
<dbReference type="PANTHER" id="PTHR39327:SF1">
    <property type="entry name" value="BLR5470 PROTEIN"/>
    <property type="match status" value="1"/>
</dbReference>
<name>A0AB33YZU9_9GAMM</name>
<accession>A0AB33YZU9</accession>
<gene>
    <name evidence="2" type="ORF">L196_09144</name>
</gene>